<evidence type="ECO:0000256" key="1">
    <source>
        <dbReference type="ARBA" id="ARBA00004959"/>
    </source>
</evidence>
<dbReference type="InterPro" id="IPR006115">
    <property type="entry name" value="6PGDH_NADP-bd"/>
</dbReference>
<dbReference type="InterPro" id="IPR008927">
    <property type="entry name" value="6-PGluconate_DH-like_C_sf"/>
</dbReference>
<comment type="pathway">
    <text evidence="1">Carbohydrate degradation; pentose phosphate pathway.</text>
</comment>
<evidence type="ECO:0000259" key="6">
    <source>
        <dbReference type="SMART" id="SM01350"/>
    </source>
</evidence>
<dbReference type="GO" id="GO:0006098">
    <property type="term" value="P:pentose-phosphate shunt"/>
    <property type="evidence" value="ECO:0007669"/>
    <property type="project" value="InterPro"/>
</dbReference>
<dbReference type="GO" id="GO:0004616">
    <property type="term" value="F:phosphogluconate dehydrogenase (decarboxylating) activity"/>
    <property type="evidence" value="ECO:0007669"/>
    <property type="project" value="UniProtKB-EC"/>
</dbReference>
<dbReference type="EMBL" id="JAJAQI010000027">
    <property type="protein sequence ID" value="MCB4823530.1"/>
    <property type="molecule type" value="Genomic_DNA"/>
</dbReference>
<proteinExistence type="inferred from homology"/>
<dbReference type="InterPro" id="IPR006114">
    <property type="entry name" value="6PGDH_C"/>
</dbReference>
<name>A0A9X1IF08_9PROT</name>
<dbReference type="SUPFAM" id="SSF48179">
    <property type="entry name" value="6-phosphogluconate dehydrogenase C-terminal domain-like"/>
    <property type="match status" value="1"/>
</dbReference>
<evidence type="ECO:0000256" key="5">
    <source>
        <dbReference type="SAM" id="MobiDB-lite"/>
    </source>
</evidence>
<feature type="domain" description="6-phosphogluconate dehydrogenase C-terminal" evidence="6">
    <location>
        <begin position="178"/>
        <end position="335"/>
    </location>
</feature>
<evidence type="ECO:0000313" key="7">
    <source>
        <dbReference type="EMBL" id="MCB4823530.1"/>
    </source>
</evidence>
<dbReference type="GO" id="GO:0050661">
    <property type="term" value="F:NADP binding"/>
    <property type="evidence" value="ECO:0007669"/>
    <property type="project" value="InterPro"/>
</dbReference>
<comment type="similarity">
    <text evidence="2">Belongs to the 6-phosphogluconate dehydrogenase family.</text>
</comment>
<dbReference type="SMART" id="SM01350">
    <property type="entry name" value="6PGD"/>
    <property type="match status" value="1"/>
</dbReference>
<organism evidence="7 8">
    <name type="scientific">Roseicella aerolata</name>
    <dbReference type="NCBI Taxonomy" id="2883479"/>
    <lineage>
        <taxon>Bacteria</taxon>
        <taxon>Pseudomonadati</taxon>
        <taxon>Pseudomonadota</taxon>
        <taxon>Alphaproteobacteria</taxon>
        <taxon>Acetobacterales</taxon>
        <taxon>Roseomonadaceae</taxon>
        <taxon>Roseicella</taxon>
    </lineage>
</organism>
<dbReference type="PANTHER" id="PTHR11811">
    <property type="entry name" value="6-PHOSPHOGLUCONATE DEHYDROGENASE"/>
    <property type="match status" value="1"/>
</dbReference>
<protein>
    <submittedName>
        <fullName evidence="7">NADP-dependent phosphogluconate dehydrogenase</fullName>
        <ecNumber evidence="7">1.1.1.44</ecNumber>
    </submittedName>
</protein>
<dbReference type="Pfam" id="PF03446">
    <property type="entry name" value="NAD_binding_2"/>
    <property type="match status" value="1"/>
</dbReference>
<evidence type="ECO:0000256" key="3">
    <source>
        <dbReference type="ARBA" id="ARBA00023002"/>
    </source>
</evidence>
<dbReference type="SUPFAM" id="SSF51735">
    <property type="entry name" value="NAD(P)-binding Rossmann-fold domains"/>
    <property type="match status" value="1"/>
</dbReference>
<dbReference type="GO" id="GO:0019521">
    <property type="term" value="P:D-gluconate metabolic process"/>
    <property type="evidence" value="ECO:0007669"/>
    <property type="project" value="UniProtKB-KW"/>
</dbReference>
<dbReference type="Gene3D" id="1.10.1040.10">
    <property type="entry name" value="N-(1-d-carboxylethyl)-l-norvaline Dehydrogenase, domain 2"/>
    <property type="match status" value="1"/>
</dbReference>
<dbReference type="Pfam" id="PF00393">
    <property type="entry name" value="6PGD"/>
    <property type="match status" value="1"/>
</dbReference>
<evidence type="ECO:0000313" key="8">
    <source>
        <dbReference type="Proteomes" id="UP001139311"/>
    </source>
</evidence>
<dbReference type="RefSeq" id="WP_226610362.1">
    <property type="nucleotide sequence ID" value="NZ_JAJAQI010000027.1"/>
</dbReference>
<dbReference type="EC" id="1.1.1.44" evidence="7"/>
<comment type="caution">
    <text evidence="7">The sequence shown here is derived from an EMBL/GenBank/DDBJ whole genome shotgun (WGS) entry which is preliminary data.</text>
</comment>
<dbReference type="InterPro" id="IPR036291">
    <property type="entry name" value="NAD(P)-bd_dom_sf"/>
</dbReference>
<keyword evidence="4" id="KW-0311">Gluconate utilization</keyword>
<dbReference type="Proteomes" id="UP001139311">
    <property type="component" value="Unassembled WGS sequence"/>
</dbReference>
<reference evidence="7" key="1">
    <citation type="submission" date="2021-10" db="EMBL/GenBank/DDBJ databases">
        <title>Roseicella aerolatum sp. nov., isolated from aerosols of e-waste dismantling site.</title>
        <authorList>
            <person name="Qin T."/>
        </authorList>
    </citation>
    <scope>NUCLEOTIDE SEQUENCE</scope>
    <source>
        <strain evidence="7">GB24</strain>
    </source>
</reference>
<keyword evidence="8" id="KW-1185">Reference proteome</keyword>
<dbReference type="AlphaFoldDB" id="A0A9X1IF08"/>
<dbReference type="Gene3D" id="3.40.50.720">
    <property type="entry name" value="NAD(P)-binding Rossmann-like Domain"/>
    <property type="match status" value="1"/>
</dbReference>
<gene>
    <name evidence="7" type="ORF">LHA35_17510</name>
</gene>
<dbReference type="InterPro" id="IPR006183">
    <property type="entry name" value="Pgluconate_DH"/>
</dbReference>
<evidence type="ECO:0000256" key="2">
    <source>
        <dbReference type="ARBA" id="ARBA00008419"/>
    </source>
</evidence>
<sequence>MSSTPERAGAAPREFGIVGLGQIGGNIARQALAAGFRVAGQTKGGAPPDLIEAGLLALQEPAGFRAALRPPRLVFLWVPAGPVVDTVLEELAAALEPGDVIADGGNSYWGDSIRRHGRLREQGLGFVDLGTSGGLPGARQGACFMAGGEAGAVARLEPICRALAVEGGFVHAGGPGMGHFVKLVHNGIEFGMLQAIAKGYALLRRQDAPLDVQATLECWRRGSVIRSWLVDLLAEAHHGDPGLGRAESGYVEDTGEVNWLVMDAIRMEVPVPVIAQSVMQLIASREAPAERDWARAVIAMRHGFGGHPFGPEESIARERREGRVGPIHRPAPDQGN</sequence>
<accession>A0A9X1IF08</accession>
<dbReference type="InterPro" id="IPR013328">
    <property type="entry name" value="6PGD_dom2"/>
</dbReference>
<keyword evidence="3 7" id="KW-0560">Oxidoreductase</keyword>
<dbReference type="NCBIfam" id="NF007161">
    <property type="entry name" value="PRK09599.1"/>
    <property type="match status" value="1"/>
</dbReference>
<evidence type="ECO:0000256" key="4">
    <source>
        <dbReference type="ARBA" id="ARBA00023064"/>
    </source>
</evidence>
<dbReference type="PRINTS" id="PR00076">
    <property type="entry name" value="6PGDHDRGNASE"/>
</dbReference>
<feature type="region of interest" description="Disordered" evidence="5">
    <location>
        <begin position="317"/>
        <end position="336"/>
    </location>
</feature>